<evidence type="ECO:0000313" key="3">
    <source>
        <dbReference type="Proteomes" id="UP000008710"/>
    </source>
</evidence>
<organism evidence="2 3">
    <name type="scientific">Rhodococcus jostii (strain RHA1)</name>
    <dbReference type="NCBI Taxonomy" id="101510"/>
    <lineage>
        <taxon>Bacteria</taxon>
        <taxon>Bacillati</taxon>
        <taxon>Actinomycetota</taxon>
        <taxon>Actinomycetes</taxon>
        <taxon>Mycobacteriales</taxon>
        <taxon>Nocardiaceae</taxon>
        <taxon>Rhodococcus</taxon>
    </lineage>
</organism>
<geneLocation type="plasmid" evidence="2 3">
    <name>pRHL3</name>
</geneLocation>
<dbReference type="EMBL" id="CP000434">
    <property type="protein sequence ID" value="ABH00900.1"/>
    <property type="molecule type" value="Genomic_DNA"/>
</dbReference>
<gene>
    <name evidence="2" type="ordered locus">RHA1_ro11253</name>
</gene>
<evidence type="ECO:0000256" key="1">
    <source>
        <dbReference type="SAM" id="MobiDB-lite"/>
    </source>
</evidence>
<accession>Q0RUY6</accession>
<reference evidence="3" key="1">
    <citation type="journal article" date="2006" name="Proc. Natl. Acad. Sci. U.S.A.">
        <title>The complete genome of Rhodococcus sp. RHA1 provides insights into a catabolic powerhouse.</title>
        <authorList>
            <person name="McLeod M.P."/>
            <person name="Warren R.L."/>
            <person name="Hsiao W.W.L."/>
            <person name="Araki N."/>
            <person name="Myhre M."/>
            <person name="Fernandes C."/>
            <person name="Miyazawa D."/>
            <person name="Wong W."/>
            <person name="Lillquist A.L."/>
            <person name="Wang D."/>
            <person name="Dosanjh M."/>
            <person name="Hara H."/>
            <person name="Petrescu A."/>
            <person name="Morin R.D."/>
            <person name="Yang G."/>
            <person name="Stott J.M."/>
            <person name="Schein J.E."/>
            <person name="Shin H."/>
            <person name="Smailus D."/>
            <person name="Siddiqui A.S."/>
            <person name="Marra M.A."/>
            <person name="Jones S.J.M."/>
            <person name="Holt R."/>
            <person name="Brinkman F.S.L."/>
            <person name="Miyauchi K."/>
            <person name="Fukuda M."/>
            <person name="Davies J.E."/>
            <person name="Mohn W.W."/>
            <person name="Eltis L.D."/>
        </authorList>
    </citation>
    <scope>NUCLEOTIDE SEQUENCE [LARGE SCALE GENOMIC DNA]</scope>
    <source>
        <strain evidence="3">RHA1</strain>
    </source>
</reference>
<sequence length="187" mass="19564">MTQIADEHPAGGTRHRPGRAVPCPSRPANRSSIPGGPCSPACAPGSSRARRGPCRHPSPDLGPAGIGQVRGARAPRTPDHRARKSALTPMLGTDTVCVFATNRSPPDSPTGDSRHRVRRGSRGLRDIPDARGETDRRGQRVRGITESAASRVVGGRRLGVAVWVVAGEGAPDLVPGFGWSTRSSPQG</sequence>
<proteinExistence type="predicted"/>
<dbReference type="KEGG" id="rha:RHA1_ro11253"/>
<dbReference type="Proteomes" id="UP000008710">
    <property type="component" value="Plasmid pRHL3"/>
</dbReference>
<feature type="compositionally biased region" description="Basic and acidic residues" evidence="1">
    <location>
        <begin position="123"/>
        <end position="138"/>
    </location>
</feature>
<name>Q0RUY6_RHOJR</name>
<dbReference type="HOGENOM" id="CLU_1446593_0_0_11"/>
<feature type="region of interest" description="Disordered" evidence="1">
    <location>
        <begin position="1"/>
        <end position="143"/>
    </location>
</feature>
<keyword evidence="2" id="KW-0614">Plasmid</keyword>
<feature type="compositionally biased region" description="Low complexity" evidence="1">
    <location>
        <begin position="34"/>
        <end position="47"/>
    </location>
</feature>
<dbReference type="AlphaFoldDB" id="Q0RUY6"/>
<protein>
    <submittedName>
        <fullName evidence="2">Uncharacterized protein</fullName>
    </submittedName>
</protein>
<evidence type="ECO:0000313" key="2">
    <source>
        <dbReference type="EMBL" id="ABH00900.1"/>
    </source>
</evidence>